<reference evidence="1 2" key="1">
    <citation type="submission" date="2013-01" db="EMBL/GenBank/DDBJ databases">
        <authorList>
            <person name="Harkins D.M."/>
            <person name="Durkin A.S."/>
            <person name="Brinkac L.M."/>
            <person name="Haft D.H."/>
            <person name="Selengut J.D."/>
            <person name="Sanka R."/>
            <person name="DePew J."/>
            <person name="Purushe J."/>
            <person name="Matthias M.A."/>
            <person name="Vinetz J.M."/>
            <person name="Sutton G.G."/>
            <person name="Nierman W.C."/>
            <person name="Fouts D.E."/>
        </authorList>
    </citation>
    <scope>NUCLEOTIDE SEQUENCE [LARGE SCALE GENOMIC DNA]</scope>
    <source>
        <strain evidence="1 2">ZUN179</strain>
    </source>
</reference>
<dbReference type="EMBL" id="AHOQ02000016">
    <property type="protein sequence ID" value="EMO46692.1"/>
    <property type="molecule type" value="Genomic_DNA"/>
</dbReference>
<proteinExistence type="predicted"/>
<name>M6UNI2_9LEPT</name>
<evidence type="ECO:0000313" key="1">
    <source>
        <dbReference type="EMBL" id="EMO46692.1"/>
    </source>
</evidence>
<dbReference type="AlphaFoldDB" id="M6UNI2"/>
<sequence>MYNKLSKISPQKTIRPRFYYASISKINLSEYDNLLPILLFRREALAALFPTSCCKAKWDDGNPGSFSSWLHVFKLLV</sequence>
<organism evidence="1 2">
    <name type="scientific">Leptospira santarosai str. ZUN179</name>
    <dbReference type="NCBI Taxonomy" id="1049985"/>
    <lineage>
        <taxon>Bacteria</taxon>
        <taxon>Pseudomonadati</taxon>
        <taxon>Spirochaetota</taxon>
        <taxon>Spirochaetia</taxon>
        <taxon>Leptospirales</taxon>
        <taxon>Leptospiraceae</taxon>
        <taxon>Leptospira</taxon>
    </lineage>
</organism>
<gene>
    <name evidence="1" type="ORF">LEP1GSC187_2089</name>
</gene>
<protein>
    <submittedName>
        <fullName evidence="1">Uncharacterized protein</fullName>
    </submittedName>
</protein>
<dbReference type="Proteomes" id="UP000012160">
    <property type="component" value="Unassembled WGS sequence"/>
</dbReference>
<accession>M6UNI2</accession>
<comment type="caution">
    <text evidence="1">The sequence shown here is derived from an EMBL/GenBank/DDBJ whole genome shotgun (WGS) entry which is preliminary data.</text>
</comment>
<evidence type="ECO:0000313" key="2">
    <source>
        <dbReference type="Proteomes" id="UP000012160"/>
    </source>
</evidence>